<dbReference type="EMBL" id="VJZN01000048">
    <property type="protein sequence ID" value="TRX01661.1"/>
    <property type="molecule type" value="Genomic_DNA"/>
</dbReference>
<reference evidence="2 3" key="1">
    <citation type="submission" date="2019-07" db="EMBL/GenBank/DDBJ databases">
        <title>Novel species of Flavobacterium.</title>
        <authorList>
            <person name="Liu Q."/>
            <person name="Xin Y.-H."/>
        </authorList>
    </citation>
    <scope>NUCLEOTIDE SEQUENCE [LARGE SCALE GENOMIC DNA]</scope>
    <source>
        <strain evidence="2 3">GSP39</strain>
    </source>
</reference>
<feature type="chain" id="PRO_5046406871" description="Iron permease" evidence="1">
    <location>
        <begin position="21"/>
        <end position="121"/>
    </location>
</feature>
<dbReference type="Proteomes" id="UP000318528">
    <property type="component" value="Unassembled WGS sequence"/>
</dbReference>
<keyword evidence="1" id="KW-0732">Signal</keyword>
<dbReference type="RefSeq" id="WP_144070570.1">
    <property type="nucleotide sequence ID" value="NZ_VJZN01000048.1"/>
</dbReference>
<protein>
    <recommendedName>
        <fullName evidence="4">Iron permease</fullName>
    </recommendedName>
</protein>
<organism evidence="2 3">
    <name type="scientific">Flavobacterium gawalongense</name>
    <dbReference type="NCBI Taxonomy" id="2594432"/>
    <lineage>
        <taxon>Bacteria</taxon>
        <taxon>Pseudomonadati</taxon>
        <taxon>Bacteroidota</taxon>
        <taxon>Flavobacteriia</taxon>
        <taxon>Flavobacteriales</taxon>
        <taxon>Flavobacteriaceae</taxon>
        <taxon>Flavobacterium</taxon>
    </lineage>
</organism>
<feature type="signal peptide" evidence="1">
    <location>
        <begin position="1"/>
        <end position="20"/>
    </location>
</feature>
<name>A0ABY3CG37_9FLAO</name>
<comment type="caution">
    <text evidence="2">The sequence shown here is derived from an EMBL/GenBank/DDBJ whole genome shotgun (WGS) entry which is preliminary data.</text>
</comment>
<accession>A0ABY3CG37</accession>
<evidence type="ECO:0008006" key="4">
    <source>
        <dbReference type="Google" id="ProtNLM"/>
    </source>
</evidence>
<proteinExistence type="predicted"/>
<keyword evidence="3" id="KW-1185">Reference proteome</keyword>
<sequence>MGAKKIILCLIMLCSITIVKGQTSVNEVPTIVEMTGELVTKVKLAKEYFMTSTDADAGKTFEERTTKLTTKVKALFNEYRDSITNQNKKGSMTSKDIKESISSELKVARIKLQYMNLPTDL</sequence>
<gene>
    <name evidence="2" type="ORF">FNW12_16950</name>
</gene>
<evidence type="ECO:0000313" key="3">
    <source>
        <dbReference type="Proteomes" id="UP000318528"/>
    </source>
</evidence>
<evidence type="ECO:0000313" key="2">
    <source>
        <dbReference type="EMBL" id="TRX01661.1"/>
    </source>
</evidence>
<evidence type="ECO:0000256" key="1">
    <source>
        <dbReference type="SAM" id="SignalP"/>
    </source>
</evidence>